<dbReference type="GO" id="GO:0046872">
    <property type="term" value="F:metal ion binding"/>
    <property type="evidence" value="ECO:0007669"/>
    <property type="project" value="InterPro"/>
</dbReference>
<dbReference type="InterPro" id="IPR050361">
    <property type="entry name" value="MPP/UQCRC_Complex"/>
</dbReference>
<dbReference type="Pfam" id="PF00675">
    <property type="entry name" value="Peptidase_M16"/>
    <property type="match status" value="1"/>
</dbReference>
<gene>
    <name evidence="5" type="ORF">JJJ17_01010</name>
</gene>
<accession>A0A934SAR3</accession>
<evidence type="ECO:0000313" key="6">
    <source>
        <dbReference type="Proteomes" id="UP000640485"/>
    </source>
</evidence>
<dbReference type="Pfam" id="PF05193">
    <property type="entry name" value="Peptidase_M16_C"/>
    <property type="match status" value="1"/>
</dbReference>
<sequence>MIRAAIALCFAVLAVPAHAIEIQEVTSPGGIKAWLVEDDTIPFVALDFDFSGGASLEAPGKRGAINLMMATLEEGAGKRDATEFAQALEDLGAELSFDVSDDSMSVNMRALTENRDQAAALLAEALTQPRFDEDAVDRVRAQVQAIIRSEATDPNSIAAKEMARQAWGDHPYATSINGTAESVASLTRQDLVAAKNRVLARDRVFVGAAGDISPEELGLLLDKILGGLPEEGTAPLPEQAELQLTPGVTVIDWDSPQTVVAFAGPGLPIDDPDYFAALVADHILGGGGFSSRLMDEIREKRGLTYGVGTALATGIYGQTWQGGMAGSNATTGQAIDLIRQEWDRMARDGVTEQELNDAKTYLTGEYPLRFNGNGRIAAILAGMQLIDLPADYVNNRNAKVEAVTADDVKRVSERLLNADDLRFVLVGRPEGIAADDTAEAEEVPEDQGTETAPAAVEAPALEEVVN</sequence>
<proteinExistence type="predicted"/>
<dbReference type="PANTHER" id="PTHR11851">
    <property type="entry name" value="METALLOPROTEASE"/>
    <property type="match status" value="1"/>
</dbReference>
<dbReference type="EMBL" id="JAEPRQ010000001">
    <property type="protein sequence ID" value="MBK4214497.1"/>
    <property type="molecule type" value="Genomic_DNA"/>
</dbReference>
<keyword evidence="2" id="KW-0732">Signal</keyword>
<dbReference type="Proteomes" id="UP000640485">
    <property type="component" value="Unassembled WGS sequence"/>
</dbReference>
<dbReference type="SUPFAM" id="SSF63411">
    <property type="entry name" value="LuxS/MPP-like metallohydrolase"/>
    <property type="match status" value="2"/>
</dbReference>
<evidence type="ECO:0000256" key="1">
    <source>
        <dbReference type="SAM" id="MobiDB-lite"/>
    </source>
</evidence>
<reference evidence="5" key="1">
    <citation type="submission" date="2021-01" db="EMBL/GenBank/DDBJ databases">
        <title>Paracoccus amoyensis sp. nov., isolated from the surface seawater along the coast of Xiamen Island, China.</title>
        <authorList>
            <person name="Lyu L."/>
        </authorList>
    </citation>
    <scope>NUCLEOTIDE SEQUENCE</scope>
    <source>
        <strain evidence="5">MJ17</strain>
    </source>
</reference>
<feature type="signal peptide" evidence="2">
    <location>
        <begin position="1"/>
        <end position="19"/>
    </location>
</feature>
<evidence type="ECO:0000256" key="2">
    <source>
        <dbReference type="SAM" id="SignalP"/>
    </source>
</evidence>
<evidence type="ECO:0000259" key="3">
    <source>
        <dbReference type="Pfam" id="PF00675"/>
    </source>
</evidence>
<feature type="chain" id="PRO_5037357721" evidence="2">
    <location>
        <begin position="20"/>
        <end position="466"/>
    </location>
</feature>
<dbReference type="Gene3D" id="3.30.830.10">
    <property type="entry name" value="Metalloenzyme, LuxS/M16 peptidase-like"/>
    <property type="match status" value="2"/>
</dbReference>
<feature type="compositionally biased region" description="Low complexity" evidence="1">
    <location>
        <begin position="449"/>
        <end position="466"/>
    </location>
</feature>
<dbReference type="InterPro" id="IPR011765">
    <property type="entry name" value="Pept_M16_N"/>
</dbReference>
<evidence type="ECO:0000259" key="4">
    <source>
        <dbReference type="Pfam" id="PF05193"/>
    </source>
</evidence>
<feature type="region of interest" description="Disordered" evidence="1">
    <location>
        <begin position="434"/>
        <end position="466"/>
    </location>
</feature>
<dbReference type="InterPro" id="IPR011249">
    <property type="entry name" value="Metalloenz_LuxS/M16"/>
</dbReference>
<name>A0A934SAR3_9RHOB</name>
<protein>
    <submittedName>
        <fullName evidence="5">Insulinase family protein</fullName>
    </submittedName>
</protein>
<comment type="caution">
    <text evidence="5">The sequence shown here is derived from an EMBL/GenBank/DDBJ whole genome shotgun (WGS) entry which is preliminary data.</text>
</comment>
<dbReference type="PANTHER" id="PTHR11851:SF224">
    <property type="entry name" value="PROCESSING PROTEASE"/>
    <property type="match status" value="1"/>
</dbReference>
<keyword evidence="6" id="KW-1185">Reference proteome</keyword>
<organism evidence="5 6">
    <name type="scientific">Paracoccus caeni</name>
    <dbReference type="NCBI Taxonomy" id="657651"/>
    <lineage>
        <taxon>Bacteria</taxon>
        <taxon>Pseudomonadati</taxon>
        <taxon>Pseudomonadota</taxon>
        <taxon>Alphaproteobacteria</taxon>
        <taxon>Rhodobacterales</taxon>
        <taxon>Paracoccaceae</taxon>
        <taxon>Paracoccus</taxon>
    </lineage>
</organism>
<dbReference type="RefSeq" id="WP_200683146.1">
    <property type="nucleotide sequence ID" value="NZ_JAEPRQ010000001.1"/>
</dbReference>
<feature type="domain" description="Peptidase M16 N-terminal" evidence="3">
    <location>
        <begin position="38"/>
        <end position="179"/>
    </location>
</feature>
<feature type="domain" description="Peptidase M16 C-terminal" evidence="4">
    <location>
        <begin position="185"/>
        <end position="361"/>
    </location>
</feature>
<dbReference type="AlphaFoldDB" id="A0A934SAR3"/>
<evidence type="ECO:0000313" key="5">
    <source>
        <dbReference type="EMBL" id="MBK4214497.1"/>
    </source>
</evidence>
<dbReference type="InterPro" id="IPR007863">
    <property type="entry name" value="Peptidase_M16_C"/>
</dbReference>
<feature type="compositionally biased region" description="Acidic residues" evidence="1">
    <location>
        <begin position="436"/>
        <end position="448"/>
    </location>
</feature>